<keyword evidence="9" id="KW-1185">Reference proteome</keyword>
<evidence type="ECO:0000256" key="4">
    <source>
        <dbReference type="ARBA" id="ARBA00022833"/>
    </source>
</evidence>
<feature type="compositionally biased region" description="Basic and acidic residues" evidence="6">
    <location>
        <begin position="52"/>
        <end position="61"/>
    </location>
</feature>
<feature type="domain" description="C2H2-type" evidence="7">
    <location>
        <begin position="212"/>
        <end position="246"/>
    </location>
</feature>
<protein>
    <recommendedName>
        <fullName evidence="7">C2H2-type domain-containing protein</fullName>
    </recommendedName>
</protein>
<dbReference type="PROSITE" id="PS50157">
    <property type="entry name" value="ZINC_FINGER_C2H2_2"/>
    <property type="match status" value="1"/>
</dbReference>
<evidence type="ECO:0000256" key="6">
    <source>
        <dbReference type="SAM" id="MobiDB-lite"/>
    </source>
</evidence>
<comment type="similarity">
    <text evidence="1">Belongs to the Elbow/Noc family.</text>
</comment>
<dbReference type="GO" id="GO:0045892">
    <property type="term" value="P:negative regulation of DNA-templated transcription"/>
    <property type="evidence" value="ECO:0007669"/>
    <property type="project" value="TreeGrafter"/>
</dbReference>
<reference evidence="8 9" key="1">
    <citation type="submission" date="2020-04" db="EMBL/GenBank/DDBJ databases">
        <authorList>
            <person name="Laetsch R D."/>
            <person name="Stevens L."/>
            <person name="Kumar S."/>
            <person name="Blaxter L. M."/>
        </authorList>
    </citation>
    <scope>NUCLEOTIDE SEQUENCE [LARGE SCALE GENOMIC DNA]</scope>
</reference>
<dbReference type="PANTHER" id="PTHR12522:SF4">
    <property type="entry name" value="ZINC FINGER PROTEIN ELBOW"/>
    <property type="match status" value="1"/>
</dbReference>
<keyword evidence="4" id="KW-0862">Zinc</keyword>
<name>A0A8S1F2R2_9PELO</name>
<feature type="region of interest" description="Disordered" evidence="6">
    <location>
        <begin position="188"/>
        <end position="212"/>
    </location>
</feature>
<comment type="caution">
    <text evidence="8">The sequence shown here is derived from an EMBL/GenBank/DDBJ whole genome shotgun (WGS) entry which is preliminary data.</text>
</comment>
<dbReference type="AlphaFoldDB" id="A0A8S1F2R2"/>
<sequence length="315" mass="33668">MVTACTKYITDFKSSSMEPGKSPLALLAKTCETIGLPETPSKKSPSDLSNKNTDKKVDVKPKTSPRSTPASKEPTMTFPGLPKPPFPMGMPPMPFPFFNPMMPYPMAFPGAFPGFMGRMPCPFAMMRQPCMTPGCTQCIPTSSSAGPTPEMMAQFATHPLFSAYAGMMPTVSGSSGMPSYQSLLAAAAGATPATPKQSPAQPSESTPSTQKHQCLWAQPNGTCGKTFESQEALNEHVKSVHTPSPPSSASSAPKSESPKITKTPTSRPSSSASQVRFNPYAKPTMPTMNPMSMPMLPFPLQAMYTQRLMSSMPHP</sequence>
<accession>A0A8S1F2R2</accession>
<organism evidence="8 9">
    <name type="scientific">Caenorhabditis bovis</name>
    <dbReference type="NCBI Taxonomy" id="2654633"/>
    <lineage>
        <taxon>Eukaryota</taxon>
        <taxon>Metazoa</taxon>
        <taxon>Ecdysozoa</taxon>
        <taxon>Nematoda</taxon>
        <taxon>Chromadorea</taxon>
        <taxon>Rhabditida</taxon>
        <taxon>Rhabditina</taxon>
        <taxon>Rhabditomorpha</taxon>
        <taxon>Rhabditoidea</taxon>
        <taxon>Rhabditidae</taxon>
        <taxon>Peloderinae</taxon>
        <taxon>Caenorhabditis</taxon>
    </lineage>
</organism>
<feature type="region of interest" description="Disordered" evidence="6">
    <location>
        <begin position="35"/>
        <end position="83"/>
    </location>
</feature>
<dbReference type="InterPro" id="IPR051520">
    <property type="entry name" value="Elbow/Noc_ZnFinger"/>
</dbReference>
<evidence type="ECO:0000256" key="3">
    <source>
        <dbReference type="ARBA" id="ARBA00022771"/>
    </source>
</evidence>
<dbReference type="GO" id="GO:0005634">
    <property type="term" value="C:nucleus"/>
    <property type="evidence" value="ECO:0007669"/>
    <property type="project" value="TreeGrafter"/>
</dbReference>
<proteinExistence type="inferred from homology"/>
<evidence type="ECO:0000256" key="5">
    <source>
        <dbReference type="PROSITE-ProRule" id="PRU00042"/>
    </source>
</evidence>
<feature type="region of interest" description="Disordered" evidence="6">
    <location>
        <begin position="231"/>
        <end position="286"/>
    </location>
</feature>
<evidence type="ECO:0000313" key="8">
    <source>
        <dbReference type="EMBL" id="CAB3406045.1"/>
    </source>
</evidence>
<keyword evidence="2" id="KW-0479">Metal-binding</keyword>
<dbReference type="EMBL" id="CADEPM010000005">
    <property type="protein sequence ID" value="CAB3406045.1"/>
    <property type="molecule type" value="Genomic_DNA"/>
</dbReference>
<evidence type="ECO:0000313" key="9">
    <source>
        <dbReference type="Proteomes" id="UP000494206"/>
    </source>
</evidence>
<dbReference type="InterPro" id="IPR013087">
    <property type="entry name" value="Znf_C2H2_type"/>
</dbReference>
<dbReference type="Proteomes" id="UP000494206">
    <property type="component" value="Unassembled WGS sequence"/>
</dbReference>
<gene>
    <name evidence="8" type="ORF">CBOVIS_LOCUS8170</name>
</gene>
<evidence type="ECO:0000256" key="2">
    <source>
        <dbReference type="ARBA" id="ARBA00022723"/>
    </source>
</evidence>
<dbReference type="Gene3D" id="3.30.160.60">
    <property type="entry name" value="Classic Zinc Finger"/>
    <property type="match status" value="1"/>
</dbReference>
<feature type="compositionally biased region" description="Polar residues" evidence="6">
    <location>
        <begin position="196"/>
        <end position="212"/>
    </location>
</feature>
<dbReference type="OrthoDB" id="5874052at2759"/>
<dbReference type="PANTHER" id="PTHR12522">
    <property type="entry name" value="ZINC-FINGER PROTEIN NOLZ1-RELATED"/>
    <property type="match status" value="1"/>
</dbReference>
<dbReference type="GO" id="GO:0008270">
    <property type="term" value="F:zinc ion binding"/>
    <property type="evidence" value="ECO:0007669"/>
    <property type="project" value="UniProtKB-KW"/>
</dbReference>
<keyword evidence="3 5" id="KW-0863">Zinc-finger</keyword>
<feature type="compositionally biased region" description="Polar residues" evidence="6">
    <location>
        <begin position="260"/>
        <end position="276"/>
    </location>
</feature>
<evidence type="ECO:0000259" key="7">
    <source>
        <dbReference type="PROSITE" id="PS50157"/>
    </source>
</evidence>
<evidence type="ECO:0000256" key="1">
    <source>
        <dbReference type="ARBA" id="ARBA00010144"/>
    </source>
</evidence>